<sequence>MADVQPTENPADAERRRRGIRRELVIVGVVLVAFSVLIGVMSIQLAARRNFEPDSSGMFPLIVGAGLLLFSILFLVQSIRPRDEGYLEEHMEGEKQRTRMRVVVWVVLVLVAYAALVALIGYTIATAALFVGVSRLLGEKRWFLNVGVGVAMAAAVYFGFTLLLGVRLPAGFLGFI</sequence>
<reference evidence="3 4" key="1">
    <citation type="submission" date="2019-09" db="EMBL/GenBank/DDBJ databases">
        <title>Genome sequencing of strain KACC 19322.</title>
        <authorList>
            <person name="Heo J."/>
            <person name="Kim S.-J."/>
            <person name="Kim J.-S."/>
            <person name="Hong S.-B."/>
            <person name="Kwon S.-W."/>
        </authorList>
    </citation>
    <scope>NUCLEOTIDE SEQUENCE [LARGE SCALE GENOMIC DNA]</scope>
    <source>
        <strain evidence="3 4">KACC 19322</strain>
    </source>
</reference>
<dbReference type="EMBL" id="CP043504">
    <property type="protein sequence ID" value="QEO09502.1"/>
    <property type="molecule type" value="Genomic_DNA"/>
</dbReference>
<dbReference type="Proteomes" id="UP000322159">
    <property type="component" value="Chromosome"/>
</dbReference>
<feature type="transmembrane region" description="Helical" evidence="1">
    <location>
        <begin position="142"/>
        <end position="166"/>
    </location>
</feature>
<feature type="domain" description="DUF1468" evidence="2">
    <location>
        <begin position="26"/>
        <end position="169"/>
    </location>
</feature>
<protein>
    <submittedName>
        <fullName evidence="3">Tripartite tricarboxylate transporter TctB family protein</fullName>
    </submittedName>
</protein>
<accession>A0A5C1Y9C0</accession>
<evidence type="ECO:0000259" key="2">
    <source>
        <dbReference type="Pfam" id="PF07331"/>
    </source>
</evidence>
<evidence type="ECO:0000313" key="4">
    <source>
        <dbReference type="Proteomes" id="UP000322159"/>
    </source>
</evidence>
<dbReference type="OrthoDB" id="5124735at2"/>
<dbReference type="KEGG" id="lyk:FLP23_05445"/>
<keyword evidence="1" id="KW-0472">Membrane</keyword>
<evidence type="ECO:0000256" key="1">
    <source>
        <dbReference type="SAM" id="Phobius"/>
    </source>
</evidence>
<dbReference type="RefSeq" id="WP_149324923.1">
    <property type="nucleotide sequence ID" value="NZ_CP043504.1"/>
</dbReference>
<dbReference type="AlphaFoldDB" id="A0A5C1Y9C0"/>
<dbReference type="Pfam" id="PF07331">
    <property type="entry name" value="TctB"/>
    <property type="match status" value="1"/>
</dbReference>
<gene>
    <name evidence="3" type="ORF">FLP23_05445</name>
</gene>
<feature type="transmembrane region" description="Helical" evidence="1">
    <location>
        <begin position="24"/>
        <end position="46"/>
    </location>
</feature>
<keyword evidence="1" id="KW-0812">Transmembrane</keyword>
<name>A0A5C1Y9C0_9MICO</name>
<feature type="transmembrane region" description="Helical" evidence="1">
    <location>
        <begin position="102"/>
        <end position="130"/>
    </location>
</feature>
<keyword evidence="4" id="KW-1185">Reference proteome</keyword>
<feature type="transmembrane region" description="Helical" evidence="1">
    <location>
        <begin position="58"/>
        <end position="76"/>
    </location>
</feature>
<dbReference type="InterPro" id="IPR009936">
    <property type="entry name" value="DUF1468"/>
</dbReference>
<organism evidence="3 4">
    <name type="scientific">Protaetiibacter larvae</name>
    <dbReference type="NCBI Taxonomy" id="2592654"/>
    <lineage>
        <taxon>Bacteria</taxon>
        <taxon>Bacillati</taxon>
        <taxon>Actinomycetota</taxon>
        <taxon>Actinomycetes</taxon>
        <taxon>Micrococcales</taxon>
        <taxon>Microbacteriaceae</taxon>
        <taxon>Protaetiibacter</taxon>
    </lineage>
</organism>
<keyword evidence="1" id="KW-1133">Transmembrane helix</keyword>
<evidence type="ECO:0000313" key="3">
    <source>
        <dbReference type="EMBL" id="QEO09502.1"/>
    </source>
</evidence>
<proteinExistence type="predicted"/>